<dbReference type="Proteomes" id="UP000663848">
    <property type="component" value="Unassembled WGS sequence"/>
</dbReference>
<evidence type="ECO:0000313" key="11">
    <source>
        <dbReference type="Proteomes" id="UP000663873"/>
    </source>
</evidence>
<reference evidence="3" key="1">
    <citation type="submission" date="2021-02" db="EMBL/GenBank/DDBJ databases">
        <authorList>
            <person name="Nowell W R."/>
        </authorList>
    </citation>
    <scope>NUCLEOTIDE SEQUENCE</scope>
</reference>
<evidence type="ECO:0000313" key="2">
    <source>
        <dbReference type="EMBL" id="CAF3066210.1"/>
    </source>
</evidence>
<dbReference type="InterPro" id="IPR042847">
    <property type="entry name" value="EFC12"/>
</dbReference>
<keyword evidence="11" id="KW-1185">Reference proteome</keyword>
<proteinExistence type="predicted"/>
<dbReference type="EMBL" id="CAJOBP010002733">
    <property type="protein sequence ID" value="CAF4371269.1"/>
    <property type="molecule type" value="Genomic_DNA"/>
</dbReference>
<protein>
    <recommendedName>
        <fullName evidence="12">EF-hand domain-containing protein</fullName>
    </recommendedName>
</protein>
<evidence type="ECO:0000313" key="9">
    <source>
        <dbReference type="EMBL" id="CAF4887411.1"/>
    </source>
</evidence>
<dbReference type="PANTHER" id="PTHR47225">
    <property type="entry name" value="EF-HAND CALCIUM-BINDING DOMAIN-CONTAINING PROTEIN 12"/>
    <property type="match status" value="1"/>
</dbReference>
<feature type="region of interest" description="Disordered" evidence="1">
    <location>
        <begin position="230"/>
        <end position="307"/>
    </location>
</feature>
<dbReference type="Proteomes" id="UP000663865">
    <property type="component" value="Unassembled WGS sequence"/>
</dbReference>
<feature type="compositionally biased region" description="Polar residues" evidence="1">
    <location>
        <begin position="235"/>
        <end position="257"/>
    </location>
</feature>
<dbReference type="OrthoDB" id="10005811at2759"/>
<dbReference type="EMBL" id="CAJNYT010000331">
    <property type="protein sequence ID" value="CAF3344652.1"/>
    <property type="molecule type" value="Genomic_DNA"/>
</dbReference>
<gene>
    <name evidence="3" type="ORF">GRG538_LOCUS4957</name>
    <name evidence="7" type="ORF">HFQ381_LOCUS24373</name>
    <name evidence="5" type="ORF">KIK155_LOCUS14563</name>
    <name evidence="4" type="ORF">LUA448_LOCUS16706</name>
    <name evidence="8" type="ORF">QYT958_LOCUS26146</name>
    <name evidence="2" type="ORF">TIS948_LOCUS4835</name>
    <name evidence="9" type="ORF">TOA249_LOCUS29733</name>
    <name evidence="6" type="ORF">UJA718_LOCUS17108</name>
</gene>
<evidence type="ECO:0000313" key="3">
    <source>
        <dbReference type="EMBL" id="CAF3344652.1"/>
    </source>
</evidence>
<dbReference type="EMBL" id="CAJOBS010004756">
    <property type="protein sequence ID" value="CAF4887411.1"/>
    <property type="molecule type" value="Genomic_DNA"/>
</dbReference>
<dbReference type="SUPFAM" id="SSF47473">
    <property type="entry name" value="EF-hand"/>
    <property type="match status" value="1"/>
</dbReference>
<dbReference type="PANTHER" id="PTHR47225:SF1">
    <property type="entry name" value="EF-HAND CALCIUM-BINDING DOMAIN-CONTAINING PROTEIN 12"/>
    <property type="match status" value="1"/>
</dbReference>
<dbReference type="Proteomes" id="UP000663833">
    <property type="component" value="Unassembled WGS sequence"/>
</dbReference>
<evidence type="ECO:0008006" key="12">
    <source>
        <dbReference type="Google" id="ProtNLM"/>
    </source>
</evidence>
<dbReference type="InterPro" id="IPR011992">
    <property type="entry name" value="EF-hand-dom_pair"/>
</dbReference>
<dbReference type="Proteomes" id="UP000663872">
    <property type="component" value="Unassembled WGS sequence"/>
</dbReference>
<dbReference type="EMBL" id="CAJOBO010002560">
    <property type="protein sequence ID" value="CAF4457532.1"/>
    <property type="molecule type" value="Genomic_DNA"/>
</dbReference>
<dbReference type="Proteomes" id="UP000663825">
    <property type="component" value="Unassembled WGS sequence"/>
</dbReference>
<evidence type="ECO:0000313" key="6">
    <source>
        <dbReference type="EMBL" id="CAF4371269.1"/>
    </source>
</evidence>
<dbReference type="Proteomes" id="UP000663873">
    <property type="component" value="Unassembled WGS sequence"/>
</dbReference>
<evidence type="ECO:0000313" key="8">
    <source>
        <dbReference type="EMBL" id="CAF4837267.1"/>
    </source>
</evidence>
<dbReference type="Proteomes" id="UP000663851">
    <property type="component" value="Unassembled WGS sequence"/>
</dbReference>
<feature type="compositionally biased region" description="Low complexity" evidence="1">
    <location>
        <begin position="273"/>
        <end position="307"/>
    </location>
</feature>
<dbReference type="EMBL" id="CAJNXB010000561">
    <property type="protein sequence ID" value="CAF3066210.1"/>
    <property type="molecule type" value="Genomic_DNA"/>
</dbReference>
<evidence type="ECO:0000313" key="7">
    <source>
        <dbReference type="EMBL" id="CAF4457532.1"/>
    </source>
</evidence>
<evidence type="ECO:0000313" key="10">
    <source>
        <dbReference type="Proteomes" id="UP000663872"/>
    </source>
</evidence>
<sequence>MLPTNRAKLNDLFNFQGLRKRVIIAPEYCENDERLRMKISQDEQKPDYNEYNDLDSIGEQFESYVRPAVTQKQWIADREHERREVDRLGDIVYFYEHKPKLTEFEKGVYKRLTRRDRSMQTDEEPESDSKMHGNRHRIPIIRLPTPLAMESVEGFLYDNHWRLVDLFRTLDRDKSWAVVKEDFMRLVEKEQLNITDAQAEELITCFCREAGVPLNYKKFARGRALYKKNMRDSANKTPSSLDTQLESEVSTTPSVNYLQLPPPDLLYERPIRTSTSSHTRSTKSSLSKNKRVSISTSRTDSKSSTYQ</sequence>
<evidence type="ECO:0000313" key="4">
    <source>
        <dbReference type="EMBL" id="CAF3391446.1"/>
    </source>
</evidence>
<evidence type="ECO:0000256" key="1">
    <source>
        <dbReference type="SAM" id="MobiDB-lite"/>
    </source>
</evidence>
<name>A0A817VCA0_9BILA</name>
<comment type="caution">
    <text evidence="3">The sequence shown here is derived from an EMBL/GenBank/DDBJ whole genome shotgun (WGS) entry which is preliminary data.</text>
</comment>
<dbReference type="Proteomes" id="UP000663838">
    <property type="component" value="Unassembled WGS sequence"/>
</dbReference>
<dbReference type="AlphaFoldDB" id="A0A817VCA0"/>
<evidence type="ECO:0000313" key="5">
    <source>
        <dbReference type="EMBL" id="CAF3481957.1"/>
    </source>
</evidence>
<accession>A0A817VCA0</accession>
<organism evidence="3 10">
    <name type="scientific">Rotaria socialis</name>
    <dbReference type="NCBI Taxonomy" id="392032"/>
    <lineage>
        <taxon>Eukaryota</taxon>
        <taxon>Metazoa</taxon>
        <taxon>Spiralia</taxon>
        <taxon>Gnathifera</taxon>
        <taxon>Rotifera</taxon>
        <taxon>Eurotatoria</taxon>
        <taxon>Bdelloidea</taxon>
        <taxon>Philodinida</taxon>
        <taxon>Philodinidae</taxon>
        <taxon>Rotaria</taxon>
    </lineage>
</organism>
<dbReference type="EMBL" id="CAJNYD010002089">
    <property type="protein sequence ID" value="CAF3391446.1"/>
    <property type="molecule type" value="Genomic_DNA"/>
</dbReference>
<dbReference type="EMBL" id="CAJNYV010002464">
    <property type="protein sequence ID" value="CAF3481957.1"/>
    <property type="molecule type" value="Genomic_DNA"/>
</dbReference>
<dbReference type="EMBL" id="CAJOBR010006124">
    <property type="protein sequence ID" value="CAF4837267.1"/>
    <property type="molecule type" value="Genomic_DNA"/>
</dbReference>